<evidence type="ECO:0000259" key="2">
    <source>
        <dbReference type="Pfam" id="PF04324"/>
    </source>
</evidence>
<dbReference type="Pfam" id="PF04324">
    <property type="entry name" value="Fer2_BFD"/>
    <property type="match status" value="1"/>
</dbReference>
<dbReference type="PATRIC" id="fig|688269.3.peg.1013"/>
<dbReference type="RefSeq" id="WP_013932292.1">
    <property type="nucleotide sequence ID" value="NC_015707.1"/>
</dbReference>
<dbReference type="eggNOG" id="COG0579">
    <property type="taxonomic scope" value="Bacteria"/>
</dbReference>
<dbReference type="InterPro" id="IPR052745">
    <property type="entry name" value="G3P_Oxidase/Oxidoreductase"/>
</dbReference>
<dbReference type="Gene3D" id="3.30.9.10">
    <property type="entry name" value="D-Amino Acid Oxidase, subunit A, domain 2"/>
    <property type="match status" value="1"/>
</dbReference>
<dbReference type="CDD" id="cd19946">
    <property type="entry name" value="GlpA-like_Fer2_BFD-like"/>
    <property type="match status" value="1"/>
</dbReference>
<dbReference type="KEGG" id="tta:Theth_0989"/>
<dbReference type="Gene3D" id="1.10.10.1100">
    <property type="entry name" value="BFD-like [2Fe-2S]-binding domain"/>
    <property type="match status" value="1"/>
</dbReference>
<dbReference type="PANTHER" id="PTHR42720">
    <property type="entry name" value="GLYCEROL-3-PHOSPHATE DEHYDROGENASE"/>
    <property type="match status" value="1"/>
</dbReference>
<evidence type="ECO:0000313" key="3">
    <source>
        <dbReference type="EMBL" id="AEH51072.1"/>
    </source>
</evidence>
<dbReference type="Proteomes" id="UP000006804">
    <property type="component" value="Chromosome"/>
</dbReference>
<accession>F7YYN9</accession>
<sequence length="479" mass="52809" precursor="true">MKVVVIGAGVVGSLIAREFCKYDVEVTLIEKNLDVGWGVTKANSAILHAGYDDPPGTTRARFCSKGNAMYDQLAKELDIEVKRIGSYVVAFDEQEFKVLEKLLNQGKTNNVPGLEIHDRNEVLKREPNLNPQVLAGLWAPTAGITEPWNVAVAAVENAISNGLKLILGEKVVGFEFHGTRIKKVITDKNSYDADLVVNAAGLFADEIAKLAGAEYVPLYPRRGEYILMDKKLGKIVNSVIFPTPSSISKGILILPTVDGGLLLGPTAEDLPEDMKQNLGTTSSGLRQIKDFVKKLVPNIDYSFVVKTFAGLRPESPQKDFFLGPSKVVANFINAMAMRSPGLTAAPAIAKYIVEDVTQGQLAFKLERKKDFNPYRKAIKKMVELPLEEWQRIVQENPAAGRLVCFCNEVTEAEIIEAIRRGARTLDGIKFRTRAMFGRCQGGFCSIRIMKILQRELGVDMSQIVLKSPGSWIVDGRVRE</sequence>
<dbReference type="SUPFAM" id="SSF54373">
    <property type="entry name" value="FAD-linked reductases, C-terminal domain"/>
    <property type="match status" value="1"/>
</dbReference>
<dbReference type="SUPFAM" id="SSF51905">
    <property type="entry name" value="FAD/NAD(P)-binding domain"/>
    <property type="match status" value="1"/>
</dbReference>
<evidence type="ECO:0000259" key="1">
    <source>
        <dbReference type="Pfam" id="PF01266"/>
    </source>
</evidence>
<feature type="domain" description="FAD dependent oxidoreductase" evidence="1">
    <location>
        <begin position="2"/>
        <end position="354"/>
    </location>
</feature>
<organism evidence="3 4">
    <name type="scientific">Pseudothermotoga thermarum DSM 5069</name>
    <dbReference type="NCBI Taxonomy" id="688269"/>
    <lineage>
        <taxon>Bacteria</taxon>
        <taxon>Thermotogati</taxon>
        <taxon>Thermotogota</taxon>
        <taxon>Thermotogae</taxon>
        <taxon>Thermotogales</taxon>
        <taxon>Thermotogaceae</taxon>
        <taxon>Pseudothermotoga</taxon>
    </lineage>
</organism>
<gene>
    <name evidence="3" type="ORF">Theth_0989</name>
</gene>
<dbReference type="eggNOG" id="COG2906">
    <property type="taxonomic scope" value="Bacteria"/>
</dbReference>
<name>F7YYN9_9THEM</name>
<dbReference type="InterPro" id="IPR041854">
    <property type="entry name" value="BFD-like_2Fe2S-bd_dom_sf"/>
</dbReference>
<dbReference type="HOGENOM" id="CLU_024775_3_1_0"/>
<dbReference type="Gene3D" id="3.50.50.60">
    <property type="entry name" value="FAD/NAD(P)-binding domain"/>
    <property type="match status" value="1"/>
</dbReference>
<protein>
    <submittedName>
        <fullName evidence="3">FAD dependent oxidoreductase</fullName>
    </submittedName>
</protein>
<dbReference type="PANTHER" id="PTHR42720:SF1">
    <property type="entry name" value="GLYCEROL 3-PHOSPHATE OXIDASE"/>
    <property type="match status" value="1"/>
</dbReference>
<dbReference type="InterPro" id="IPR007419">
    <property type="entry name" value="BFD-like_2Fe2S-bd_dom"/>
</dbReference>
<reference evidence="3 4" key="1">
    <citation type="submission" date="2010-11" db="EMBL/GenBank/DDBJ databases">
        <title>The complete genome of Thermotoga thermarum DSM 5069.</title>
        <authorList>
            <consortium name="US DOE Joint Genome Institute (JGI-PGF)"/>
            <person name="Lucas S."/>
            <person name="Copeland A."/>
            <person name="Lapidus A."/>
            <person name="Bruce D."/>
            <person name="Goodwin L."/>
            <person name="Pitluck S."/>
            <person name="Kyrpides N."/>
            <person name="Mavromatis K."/>
            <person name="Ivanova N."/>
            <person name="Zeytun A."/>
            <person name="Brettin T."/>
            <person name="Detter J.C."/>
            <person name="Tapia R."/>
            <person name="Han C."/>
            <person name="Land M."/>
            <person name="Hauser L."/>
            <person name="Markowitz V."/>
            <person name="Cheng J.-F."/>
            <person name="Hugenholtz P."/>
            <person name="Woyke T."/>
            <person name="Wu D."/>
            <person name="Spring S."/>
            <person name="Schroeder M."/>
            <person name="Brambilla E."/>
            <person name="Klenk H.-P."/>
            <person name="Eisen J.A."/>
        </authorList>
    </citation>
    <scope>NUCLEOTIDE SEQUENCE [LARGE SCALE GENOMIC DNA]</scope>
    <source>
        <strain evidence="3 4">DSM 5069</strain>
    </source>
</reference>
<evidence type="ECO:0000313" key="4">
    <source>
        <dbReference type="Proteomes" id="UP000006804"/>
    </source>
</evidence>
<dbReference type="Pfam" id="PF01266">
    <property type="entry name" value="DAO"/>
    <property type="match status" value="1"/>
</dbReference>
<dbReference type="AlphaFoldDB" id="F7YYN9"/>
<keyword evidence="4" id="KW-1185">Reference proteome</keyword>
<dbReference type="InterPro" id="IPR006076">
    <property type="entry name" value="FAD-dep_OxRdtase"/>
</dbReference>
<dbReference type="EMBL" id="CP002351">
    <property type="protein sequence ID" value="AEH51072.1"/>
    <property type="molecule type" value="Genomic_DNA"/>
</dbReference>
<feature type="domain" description="BFD-like [2Fe-2S]-binding" evidence="2">
    <location>
        <begin position="402"/>
        <end position="453"/>
    </location>
</feature>
<proteinExistence type="predicted"/>
<dbReference type="OrthoDB" id="9801699at2"/>
<dbReference type="STRING" id="688269.Theth_0989"/>
<dbReference type="InterPro" id="IPR036188">
    <property type="entry name" value="FAD/NAD-bd_sf"/>
</dbReference>